<feature type="region of interest" description="Disordered" evidence="1">
    <location>
        <begin position="1"/>
        <end position="59"/>
    </location>
</feature>
<feature type="region of interest" description="Disordered" evidence="1">
    <location>
        <begin position="164"/>
        <end position="209"/>
    </location>
</feature>
<protein>
    <recommendedName>
        <fullName evidence="2">Ubiquitin-like domain-containing protein</fullName>
    </recommendedName>
</protein>
<dbReference type="Gene3D" id="3.10.20.90">
    <property type="entry name" value="Phosphatidylinositol 3-kinase Catalytic Subunit, Chain A, domain 1"/>
    <property type="match status" value="1"/>
</dbReference>
<dbReference type="InterPro" id="IPR000626">
    <property type="entry name" value="Ubiquitin-like_dom"/>
</dbReference>
<evidence type="ECO:0000313" key="4">
    <source>
        <dbReference type="Proteomes" id="UP000028524"/>
    </source>
</evidence>
<dbReference type="HOGENOM" id="CLU_054816_0_0_1"/>
<dbReference type="OrthoDB" id="1640476at2759"/>
<dbReference type="EMBL" id="KL660712">
    <property type="protein sequence ID" value="KFA63911.1"/>
    <property type="molecule type" value="Genomic_DNA"/>
</dbReference>
<dbReference type="CDD" id="cd17039">
    <property type="entry name" value="Ubl_ubiquitin_like"/>
    <property type="match status" value="1"/>
</dbReference>
<dbReference type="OMA" id="GCMGRYL"/>
<evidence type="ECO:0000259" key="2">
    <source>
        <dbReference type="PROSITE" id="PS50053"/>
    </source>
</evidence>
<reference evidence="3 4" key="1">
    <citation type="journal article" date="2014" name="BMC Genomics">
        <title>Comparative genome sequencing reveals chemotype-specific gene clusters in the toxigenic black mold Stachybotrys.</title>
        <authorList>
            <person name="Semeiks J."/>
            <person name="Borek D."/>
            <person name="Otwinowski Z."/>
            <person name="Grishin N.V."/>
        </authorList>
    </citation>
    <scope>NUCLEOTIDE SEQUENCE [LARGE SCALE GENOMIC DNA]</scope>
    <source>
        <strain evidence="3 4">IBT 40285</strain>
    </source>
</reference>
<dbReference type="PANTHER" id="PTHR13609">
    <property type="entry name" value="UBIQUITIN DOMAIN CONTAINING 1 PROTEIN-RELATED"/>
    <property type="match status" value="1"/>
</dbReference>
<gene>
    <name evidence="3" type="ORF">S40285_03774</name>
</gene>
<keyword evidence="4" id="KW-1185">Reference proteome</keyword>
<dbReference type="STRING" id="1283841.A0A084QIX6"/>
<dbReference type="Proteomes" id="UP000028524">
    <property type="component" value="Unassembled WGS sequence"/>
</dbReference>
<accession>A0A084QIX6</accession>
<dbReference type="InterPro" id="IPR038169">
    <property type="entry name" value="DC-UbP/UBTD2_N_sf"/>
</dbReference>
<dbReference type="InterPro" id="IPR029071">
    <property type="entry name" value="Ubiquitin-like_domsf"/>
</dbReference>
<feature type="domain" description="Ubiquitin-like" evidence="2">
    <location>
        <begin position="217"/>
        <end position="289"/>
    </location>
</feature>
<sequence>MGCCVSRSAGPNSPYPGGAPNTSARPINPPPLTLHDSARSGNESPSRRRRHDRPLAQHIDKPLRRHHWYSEDRQWTSVQLARERDAFFDTRVTGRSEVWQTIHAALRIMWEPAEQDASDDGLATAQSILSAAEISLPTGDLVNGAYDSLGNYYQLPEWIVSDPENITESGDTLDTVDNKGDSSLAGGNDDDEDDDNSDGERRRQRRGKAVVDVREQITIRARLSENGRDVIVSAPKSDAVGALARRIGEESGLPSSKRIRMAYMGKILKENASLEAQGWRDGHVVNALVFDKV</sequence>
<dbReference type="Gene3D" id="1.20.225.20">
    <property type="entry name" value="Ub domain-containing protein, DC-UbP/UBTD2, N-terminal domain"/>
    <property type="match status" value="1"/>
</dbReference>
<evidence type="ECO:0000313" key="3">
    <source>
        <dbReference type="EMBL" id="KFA63911.1"/>
    </source>
</evidence>
<dbReference type="InParanoid" id="A0A084QIX6"/>
<dbReference type="Pfam" id="PF16455">
    <property type="entry name" value="UBD"/>
    <property type="match status" value="1"/>
</dbReference>
<name>A0A084QIX6_STAC4</name>
<dbReference type="PROSITE" id="PS50053">
    <property type="entry name" value="UBIQUITIN_2"/>
    <property type="match status" value="1"/>
</dbReference>
<organism evidence="3 4">
    <name type="scientific">Stachybotrys chlorohalonatus (strain IBT 40285)</name>
    <dbReference type="NCBI Taxonomy" id="1283841"/>
    <lineage>
        <taxon>Eukaryota</taxon>
        <taxon>Fungi</taxon>
        <taxon>Dikarya</taxon>
        <taxon>Ascomycota</taxon>
        <taxon>Pezizomycotina</taxon>
        <taxon>Sordariomycetes</taxon>
        <taxon>Hypocreomycetidae</taxon>
        <taxon>Hypocreales</taxon>
        <taxon>Stachybotryaceae</taxon>
        <taxon>Stachybotrys</taxon>
    </lineage>
</organism>
<dbReference type="InterPro" id="IPR032752">
    <property type="entry name" value="DC-UbP/UBTD2_N"/>
</dbReference>
<dbReference type="SUPFAM" id="SSF54236">
    <property type="entry name" value="Ubiquitin-like"/>
    <property type="match status" value="1"/>
</dbReference>
<proteinExistence type="predicted"/>
<feature type="compositionally biased region" description="Acidic residues" evidence="1">
    <location>
        <begin position="188"/>
        <end position="197"/>
    </location>
</feature>
<dbReference type="InterPro" id="IPR039869">
    <property type="entry name" value="UBTD1/2"/>
</dbReference>
<evidence type="ECO:0000256" key="1">
    <source>
        <dbReference type="SAM" id="MobiDB-lite"/>
    </source>
</evidence>
<dbReference type="AlphaFoldDB" id="A0A084QIX6"/>